<dbReference type="AlphaFoldDB" id="A0A4Q2UQ65"/>
<keyword evidence="2" id="KW-0521">NADP</keyword>
<evidence type="ECO:0000256" key="2">
    <source>
        <dbReference type="ARBA" id="ARBA00022857"/>
    </source>
</evidence>
<dbReference type="Proteomes" id="UP000290407">
    <property type="component" value="Unassembled WGS sequence"/>
</dbReference>
<protein>
    <submittedName>
        <fullName evidence="4">NmrA family transcriptional regulator</fullName>
    </submittedName>
</protein>
<dbReference type="InterPro" id="IPR036291">
    <property type="entry name" value="NAD(P)-bd_dom_sf"/>
</dbReference>
<dbReference type="RefSeq" id="WP_129600409.1">
    <property type="nucleotide sequence ID" value="NZ_SBLB01000001.1"/>
</dbReference>
<dbReference type="PANTHER" id="PTHR42748">
    <property type="entry name" value="NITROGEN METABOLITE REPRESSION PROTEIN NMRA FAMILY MEMBER"/>
    <property type="match status" value="1"/>
</dbReference>
<dbReference type="InterPro" id="IPR051164">
    <property type="entry name" value="NmrA-like_oxidored"/>
</dbReference>
<dbReference type="SUPFAM" id="SSF51735">
    <property type="entry name" value="NAD(P)-binding Rossmann-fold domains"/>
    <property type="match status" value="1"/>
</dbReference>
<name>A0A4Q2UQ65_9BACT</name>
<evidence type="ECO:0000256" key="1">
    <source>
        <dbReference type="ARBA" id="ARBA00006328"/>
    </source>
</evidence>
<evidence type="ECO:0000313" key="5">
    <source>
        <dbReference type="Proteomes" id="UP000290407"/>
    </source>
</evidence>
<keyword evidence="5" id="KW-1185">Reference proteome</keyword>
<dbReference type="EMBL" id="SBLB01000001">
    <property type="protein sequence ID" value="RYC71546.1"/>
    <property type="molecule type" value="Genomic_DNA"/>
</dbReference>
<evidence type="ECO:0000259" key="3">
    <source>
        <dbReference type="Pfam" id="PF05368"/>
    </source>
</evidence>
<dbReference type="Gene3D" id="3.40.50.720">
    <property type="entry name" value="NAD(P)-binding Rossmann-like Domain"/>
    <property type="match status" value="1"/>
</dbReference>
<proteinExistence type="inferred from homology"/>
<evidence type="ECO:0000313" key="4">
    <source>
        <dbReference type="EMBL" id="RYC71546.1"/>
    </source>
</evidence>
<dbReference type="InterPro" id="IPR008030">
    <property type="entry name" value="NmrA-like"/>
</dbReference>
<accession>A0A4Q2UQ65</accession>
<feature type="domain" description="NmrA-like" evidence="3">
    <location>
        <begin position="9"/>
        <end position="242"/>
    </location>
</feature>
<gene>
    <name evidence="4" type="ORF">EQG79_05250</name>
</gene>
<dbReference type="PANTHER" id="PTHR42748:SF7">
    <property type="entry name" value="NMRA LIKE REDOX SENSOR 1-RELATED"/>
    <property type="match status" value="1"/>
</dbReference>
<sequence length="307" mass="32602">MNTTNPLNVLVYGATGSQAGAVPTFLLAAGHQPYVLTRTADKAAHHARAGAIVLEGDMADGNRLREISDGMDAVSLLIPFFANPAEVANYGRQAIDAAKAAGVKLLVWNTSGAILPVRTGNPSIDVRIDMQQYLQESGLPHIIIQPSVYLENLLGPWTAPFVANKNQVAYPVPADMPVSWIASDDVSALVAAALERPQLAGSNWPVSGLANPDGPALARAFSEGLGRPITYYAMPPRDFGGILDQAFGPGAGAAAASEYQRMWDFPEQRPSFRADMQPVLAELPVQMTSISQWVTARKALFSAPVTA</sequence>
<comment type="similarity">
    <text evidence="1">Belongs to the NmrA-type oxidoreductase family.</text>
</comment>
<dbReference type="Pfam" id="PF05368">
    <property type="entry name" value="NmrA"/>
    <property type="match status" value="1"/>
</dbReference>
<comment type="caution">
    <text evidence="4">The sequence shown here is derived from an EMBL/GenBank/DDBJ whole genome shotgun (WGS) entry which is preliminary data.</text>
</comment>
<organism evidence="4 5">
    <name type="scientific">Spirosoma sordidisoli</name>
    <dbReference type="NCBI Taxonomy" id="2502893"/>
    <lineage>
        <taxon>Bacteria</taxon>
        <taxon>Pseudomonadati</taxon>
        <taxon>Bacteroidota</taxon>
        <taxon>Cytophagia</taxon>
        <taxon>Cytophagales</taxon>
        <taxon>Cytophagaceae</taxon>
        <taxon>Spirosoma</taxon>
    </lineage>
</organism>
<reference evidence="4 5" key="1">
    <citation type="submission" date="2019-01" db="EMBL/GenBank/DDBJ databases">
        <title>Spirosoma flava sp. nov., a propanil-degrading bacterium isolated from herbicide-contaminated soil.</title>
        <authorList>
            <person name="Zhang L."/>
            <person name="Jiang J.-D."/>
        </authorList>
    </citation>
    <scope>NUCLEOTIDE SEQUENCE [LARGE SCALE GENOMIC DNA]</scope>
    <source>
        <strain evidence="4 5">TY50</strain>
    </source>
</reference>